<dbReference type="Proteomes" id="UP000178885">
    <property type="component" value="Unassembled WGS sequence"/>
</dbReference>
<accession>A0A1F6TS26</accession>
<name>A0A1F6TS26_9PROT</name>
<dbReference type="AlphaFoldDB" id="A0A1F6TS26"/>
<sequence>MSIANPNITSCLTIVGVHFIHPNELTGEIVSGHSLKHLLAAAALLVVYRMLRRRAPRSPDGDARE</sequence>
<organism evidence="1 2">
    <name type="scientific">Candidatus Muproteobacteria bacterium RBG_16_65_34</name>
    <dbReference type="NCBI Taxonomy" id="1817760"/>
    <lineage>
        <taxon>Bacteria</taxon>
        <taxon>Pseudomonadati</taxon>
        <taxon>Pseudomonadota</taxon>
        <taxon>Candidatus Muproteobacteria</taxon>
    </lineage>
</organism>
<gene>
    <name evidence="1" type="ORF">A2151_03375</name>
</gene>
<reference evidence="1 2" key="1">
    <citation type="journal article" date="2016" name="Nat. Commun.">
        <title>Thousands of microbial genomes shed light on interconnected biogeochemical processes in an aquifer system.</title>
        <authorList>
            <person name="Anantharaman K."/>
            <person name="Brown C.T."/>
            <person name="Hug L.A."/>
            <person name="Sharon I."/>
            <person name="Castelle C.J."/>
            <person name="Probst A.J."/>
            <person name="Thomas B.C."/>
            <person name="Singh A."/>
            <person name="Wilkins M.J."/>
            <person name="Karaoz U."/>
            <person name="Brodie E.L."/>
            <person name="Williams K.H."/>
            <person name="Hubbard S.S."/>
            <person name="Banfield J.F."/>
        </authorList>
    </citation>
    <scope>NUCLEOTIDE SEQUENCE [LARGE SCALE GENOMIC DNA]</scope>
</reference>
<evidence type="ECO:0000313" key="1">
    <source>
        <dbReference type="EMBL" id="OGI47910.1"/>
    </source>
</evidence>
<dbReference type="STRING" id="1817760.A2151_03375"/>
<proteinExistence type="predicted"/>
<comment type="caution">
    <text evidence="1">The sequence shown here is derived from an EMBL/GenBank/DDBJ whole genome shotgun (WGS) entry which is preliminary data.</text>
</comment>
<dbReference type="EMBL" id="MFSU01000042">
    <property type="protein sequence ID" value="OGI47910.1"/>
    <property type="molecule type" value="Genomic_DNA"/>
</dbReference>
<evidence type="ECO:0000313" key="2">
    <source>
        <dbReference type="Proteomes" id="UP000178885"/>
    </source>
</evidence>
<protein>
    <submittedName>
        <fullName evidence="1">Uncharacterized protein</fullName>
    </submittedName>
</protein>